<keyword evidence="2 5" id="KW-0812">Transmembrane</keyword>
<evidence type="ECO:0000256" key="2">
    <source>
        <dbReference type="ARBA" id="ARBA00022692"/>
    </source>
</evidence>
<accession>A0ABT6R2L7</accession>
<reference evidence="6 7" key="1">
    <citation type="submission" date="2023-04" db="EMBL/GenBank/DDBJ databases">
        <title>Antarctic isolates genomes.</title>
        <authorList>
            <person name="Dimov S.G."/>
        </authorList>
    </citation>
    <scope>NUCLEOTIDE SEQUENCE [LARGE SCALE GENOMIC DNA]</scope>
    <source>
        <strain evidence="6 7">AL19</strain>
    </source>
</reference>
<keyword evidence="3 5" id="KW-1133">Transmembrane helix</keyword>
<protein>
    <submittedName>
        <fullName evidence="6">Phage holin</fullName>
    </submittedName>
</protein>
<keyword evidence="4 5" id="KW-0472">Membrane</keyword>
<evidence type="ECO:0000256" key="4">
    <source>
        <dbReference type="ARBA" id="ARBA00023136"/>
    </source>
</evidence>
<organism evidence="6 7">
    <name type="scientific">Exiguobacterium antarcticum</name>
    <dbReference type="NCBI Taxonomy" id="132920"/>
    <lineage>
        <taxon>Bacteria</taxon>
        <taxon>Bacillati</taxon>
        <taxon>Bacillota</taxon>
        <taxon>Bacilli</taxon>
        <taxon>Bacillales</taxon>
        <taxon>Bacillales Family XII. Incertae Sedis</taxon>
        <taxon>Exiguobacterium</taxon>
    </lineage>
</organism>
<feature type="transmembrane region" description="Helical" evidence="5">
    <location>
        <begin position="40"/>
        <end position="56"/>
    </location>
</feature>
<evidence type="ECO:0000256" key="5">
    <source>
        <dbReference type="SAM" id="Phobius"/>
    </source>
</evidence>
<gene>
    <name evidence="6" type="ORF">QK289_09230</name>
</gene>
<dbReference type="Pfam" id="PF04688">
    <property type="entry name" value="Holin_SPP1"/>
    <property type="match status" value="1"/>
</dbReference>
<feature type="transmembrane region" description="Helical" evidence="5">
    <location>
        <begin position="7"/>
        <end position="28"/>
    </location>
</feature>
<comment type="subcellular location">
    <subcellularLocation>
        <location evidence="1">Membrane</location>
    </subcellularLocation>
</comment>
<dbReference type="RefSeq" id="WP_282356417.1">
    <property type="nucleotide sequence ID" value="NZ_JASBQV010000012.1"/>
</dbReference>
<evidence type="ECO:0000256" key="1">
    <source>
        <dbReference type="ARBA" id="ARBA00004370"/>
    </source>
</evidence>
<name>A0ABT6R2L7_9BACL</name>
<proteinExistence type="predicted"/>
<dbReference type="InterPro" id="IPR006479">
    <property type="entry name" value="Holin"/>
</dbReference>
<keyword evidence="7" id="KW-1185">Reference proteome</keyword>
<comment type="caution">
    <text evidence="6">The sequence shown here is derived from an EMBL/GenBank/DDBJ whole genome shotgun (WGS) entry which is preliminary data.</text>
</comment>
<evidence type="ECO:0000313" key="7">
    <source>
        <dbReference type="Proteomes" id="UP001243286"/>
    </source>
</evidence>
<evidence type="ECO:0000313" key="6">
    <source>
        <dbReference type="EMBL" id="MDI3235187.1"/>
    </source>
</evidence>
<sequence length="84" mass="9554">MKSRYVSVLRLLVPLYSFVNLTLLALGYTPLPFETPQVETALTAGLGASSLIYAWWKNNNLTHSAEQAQEWLRELKQQKSKRSS</sequence>
<evidence type="ECO:0000256" key="3">
    <source>
        <dbReference type="ARBA" id="ARBA00022989"/>
    </source>
</evidence>
<dbReference type="Proteomes" id="UP001243286">
    <property type="component" value="Unassembled WGS sequence"/>
</dbReference>
<dbReference type="EMBL" id="JASBQV010000012">
    <property type="protein sequence ID" value="MDI3235187.1"/>
    <property type="molecule type" value="Genomic_DNA"/>
</dbReference>